<dbReference type="OrthoDB" id="5457083at2"/>
<dbReference type="Proteomes" id="UP000190888">
    <property type="component" value="Unassembled WGS sequence"/>
</dbReference>
<evidence type="ECO:0000256" key="1">
    <source>
        <dbReference type="ARBA" id="ARBA00023015"/>
    </source>
</evidence>
<dbReference type="EMBL" id="FUWH01000003">
    <property type="protein sequence ID" value="SJZ64669.1"/>
    <property type="molecule type" value="Genomic_DNA"/>
</dbReference>
<dbReference type="SUPFAM" id="SSF46785">
    <property type="entry name" value="Winged helix' DNA-binding domain"/>
    <property type="match status" value="1"/>
</dbReference>
<dbReference type="AlphaFoldDB" id="A0A1T4MCA3"/>
<dbReference type="GO" id="GO:0003677">
    <property type="term" value="F:DNA binding"/>
    <property type="evidence" value="ECO:0007669"/>
    <property type="project" value="UniProtKB-KW"/>
</dbReference>
<keyword evidence="5" id="KW-0808">Transferase</keyword>
<keyword evidence="6" id="KW-1185">Reference proteome</keyword>
<evidence type="ECO:0000259" key="4">
    <source>
        <dbReference type="PROSITE" id="PS50042"/>
    </source>
</evidence>
<proteinExistence type="predicted"/>
<dbReference type="GO" id="GO:0016301">
    <property type="term" value="F:kinase activity"/>
    <property type="evidence" value="ECO:0007669"/>
    <property type="project" value="UniProtKB-KW"/>
</dbReference>
<evidence type="ECO:0000256" key="2">
    <source>
        <dbReference type="ARBA" id="ARBA00023125"/>
    </source>
</evidence>
<dbReference type="InterPro" id="IPR036390">
    <property type="entry name" value="WH_DNA-bd_sf"/>
</dbReference>
<name>A0A1T4MCA3_9BACT</name>
<evidence type="ECO:0000313" key="5">
    <source>
        <dbReference type="EMBL" id="SJZ64669.1"/>
    </source>
</evidence>
<keyword evidence="1" id="KW-0805">Transcription regulation</keyword>
<dbReference type="STRING" id="413434.SAMN04488132_103313"/>
<dbReference type="PROSITE" id="PS50042">
    <property type="entry name" value="CNMP_BINDING_3"/>
    <property type="match status" value="1"/>
</dbReference>
<evidence type="ECO:0000313" key="6">
    <source>
        <dbReference type="Proteomes" id="UP000190888"/>
    </source>
</evidence>
<dbReference type="InterPro" id="IPR000595">
    <property type="entry name" value="cNMP-bd_dom"/>
</dbReference>
<dbReference type="Gene3D" id="2.60.120.10">
    <property type="entry name" value="Jelly Rolls"/>
    <property type="match status" value="1"/>
</dbReference>
<dbReference type="Pfam" id="PF00027">
    <property type="entry name" value="cNMP_binding"/>
    <property type="match status" value="1"/>
</dbReference>
<protein>
    <submittedName>
        <fullName evidence="5">cAMP-binding domain of CRP or a regulatory subunit of cAMP-dependent protein kinases</fullName>
    </submittedName>
</protein>
<dbReference type="InterPro" id="IPR012318">
    <property type="entry name" value="HTH_CRP"/>
</dbReference>
<dbReference type="InterPro" id="IPR018490">
    <property type="entry name" value="cNMP-bd_dom_sf"/>
</dbReference>
<keyword evidence="5" id="KW-0418">Kinase</keyword>
<reference evidence="5 6" key="1">
    <citation type="submission" date="2017-02" db="EMBL/GenBank/DDBJ databases">
        <authorList>
            <person name="Peterson S.W."/>
        </authorList>
    </citation>
    <scope>NUCLEOTIDE SEQUENCE [LARGE SCALE GENOMIC DNA]</scope>
    <source>
        <strain evidence="5 6">DSM 22335</strain>
    </source>
</reference>
<feature type="domain" description="Cyclic nucleotide-binding" evidence="4">
    <location>
        <begin position="26"/>
        <end position="127"/>
    </location>
</feature>
<evidence type="ECO:0000256" key="3">
    <source>
        <dbReference type="ARBA" id="ARBA00023163"/>
    </source>
</evidence>
<sequence length="215" mass="24857">MIRTNPKLLTIIDNWLQNRPEEIGHRSFTAGERLVFQDEQIRFVYIMQSGLAKCFITEENGRDYILEFFGEGEIMGELELITGKGSLSNVAAITDLTTFRVRAAFFTAELAGNRELAQLIMEQLAIRLEQTAMRASYQQIYPLEYNLLKLLYLSSEQELQLSKRDIADYLAISIRSLNRALKELRNRNIINPDSYNAIISREQLAQVLQEFDRLI</sequence>
<gene>
    <name evidence="5" type="ORF">SAMN04488132_103313</name>
</gene>
<dbReference type="InterPro" id="IPR014710">
    <property type="entry name" value="RmlC-like_jellyroll"/>
</dbReference>
<dbReference type="RefSeq" id="WP_078830791.1">
    <property type="nucleotide sequence ID" value="NZ_FUWH01000003.1"/>
</dbReference>
<organism evidence="5 6">
    <name type="scientific">Sediminibacterium ginsengisoli</name>
    <dbReference type="NCBI Taxonomy" id="413434"/>
    <lineage>
        <taxon>Bacteria</taxon>
        <taxon>Pseudomonadati</taxon>
        <taxon>Bacteroidota</taxon>
        <taxon>Chitinophagia</taxon>
        <taxon>Chitinophagales</taxon>
        <taxon>Chitinophagaceae</taxon>
        <taxon>Sediminibacterium</taxon>
    </lineage>
</organism>
<dbReference type="SUPFAM" id="SSF51206">
    <property type="entry name" value="cAMP-binding domain-like"/>
    <property type="match status" value="1"/>
</dbReference>
<dbReference type="SMART" id="SM00419">
    <property type="entry name" value="HTH_CRP"/>
    <property type="match status" value="1"/>
</dbReference>
<dbReference type="SMART" id="SM00100">
    <property type="entry name" value="cNMP"/>
    <property type="match status" value="1"/>
</dbReference>
<dbReference type="Pfam" id="PF13545">
    <property type="entry name" value="HTH_Crp_2"/>
    <property type="match status" value="1"/>
</dbReference>
<dbReference type="CDD" id="cd00038">
    <property type="entry name" value="CAP_ED"/>
    <property type="match status" value="1"/>
</dbReference>
<accession>A0A1T4MCA3</accession>
<keyword evidence="3" id="KW-0804">Transcription</keyword>
<dbReference type="GO" id="GO:0006355">
    <property type="term" value="P:regulation of DNA-templated transcription"/>
    <property type="evidence" value="ECO:0007669"/>
    <property type="project" value="InterPro"/>
</dbReference>
<keyword evidence="2" id="KW-0238">DNA-binding</keyword>